<dbReference type="GO" id="GO:0004674">
    <property type="term" value="F:protein serine/threonine kinase activity"/>
    <property type="evidence" value="ECO:0007669"/>
    <property type="project" value="UniProtKB-KW"/>
</dbReference>
<feature type="compositionally biased region" description="Basic and acidic residues" evidence="5">
    <location>
        <begin position="20"/>
        <end position="29"/>
    </location>
</feature>
<evidence type="ECO:0000313" key="8">
    <source>
        <dbReference type="Proteomes" id="UP000199441"/>
    </source>
</evidence>
<gene>
    <name evidence="7" type="ORF">SAMN04488001_0086</name>
</gene>
<dbReference type="AlphaFoldDB" id="A0A1H3DCT7"/>
<feature type="region of interest" description="Disordered" evidence="5">
    <location>
        <begin position="497"/>
        <end position="578"/>
    </location>
</feature>
<dbReference type="EMBL" id="FNOI01000010">
    <property type="protein sequence ID" value="SDX63499.1"/>
    <property type="molecule type" value="Genomic_DNA"/>
</dbReference>
<evidence type="ECO:0000256" key="1">
    <source>
        <dbReference type="ARBA" id="ARBA00022679"/>
    </source>
</evidence>
<dbReference type="PROSITE" id="PS50011">
    <property type="entry name" value="PROTEIN_KINASE_DOM"/>
    <property type="match status" value="1"/>
</dbReference>
<evidence type="ECO:0000259" key="6">
    <source>
        <dbReference type="PROSITE" id="PS50011"/>
    </source>
</evidence>
<name>A0A1H3DCT7_9RHOB</name>
<dbReference type="Gene3D" id="3.30.200.20">
    <property type="entry name" value="Phosphorylase Kinase, domain 1"/>
    <property type="match status" value="1"/>
</dbReference>
<evidence type="ECO:0000256" key="5">
    <source>
        <dbReference type="SAM" id="MobiDB-lite"/>
    </source>
</evidence>
<dbReference type="OrthoDB" id="9801841at2"/>
<keyword evidence="8" id="KW-1185">Reference proteome</keyword>
<organism evidence="7 8">
    <name type="scientific">Litoreibacter albidus</name>
    <dbReference type="NCBI Taxonomy" id="670155"/>
    <lineage>
        <taxon>Bacteria</taxon>
        <taxon>Pseudomonadati</taxon>
        <taxon>Pseudomonadota</taxon>
        <taxon>Alphaproteobacteria</taxon>
        <taxon>Rhodobacterales</taxon>
        <taxon>Roseobacteraceae</taxon>
        <taxon>Litoreibacter</taxon>
    </lineage>
</organism>
<evidence type="ECO:0000256" key="2">
    <source>
        <dbReference type="ARBA" id="ARBA00022741"/>
    </source>
</evidence>
<evidence type="ECO:0000256" key="3">
    <source>
        <dbReference type="ARBA" id="ARBA00022777"/>
    </source>
</evidence>
<dbReference type="Proteomes" id="UP000199441">
    <property type="component" value="Unassembled WGS sequence"/>
</dbReference>
<dbReference type="SUPFAM" id="SSF56112">
    <property type="entry name" value="Protein kinase-like (PK-like)"/>
    <property type="match status" value="1"/>
</dbReference>
<reference evidence="8" key="1">
    <citation type="submission" date="2016-10" db="EMBL/GenBank/DDBJ databases">
        <authorList>
            <person name="Varghese N."/>
            <person name="Submissions S."/>
        </authorList>
    </citation>
    <scope>NUCLEOTIDE SEQUENCE [LARGE SCALE GENOMIC DNA]</scope>
    <source>
        <strain evidence="8">DSM 26922</strain>
    </source>
</reference>
<dbReference type="GO" id="GO:0005524">
    <property type="term" value="F:ATP binding"/>
    <property type="evidence" value="ECO:0007669"/>
    <property type="project" value="UniProtKB-KW"/>
</dbReference>
<dbReference type="Gene3D" id="1.10.510.10">
    <property type="entry name" value="Transferase(Phosphotransferase) domain 1"/>
    <property type="match status" value="1"/>
</dbReference>
<dbReference type="STRING" id="670155.SAMN04488001_0086"/>
<feature type="compositionally biased region" description="Acidic residues" evidence="5">
    <location>
        <begin position="1"/>
        <end position="11"/>
    </location>
</feature>
<dbReference type="PANTHER" id="PTHR43289">
    <property type="entry name" value="MITOGEN-ACTIVATED PROTEIN KINASE KINASE KINASE 20-RELATED"/>
    <property type="match status" value="1"/>
</dbReference>
<feature type="domain" description="Protein kinase" evidence="6">
    <location>
        <begin position="100"/>
        <end position="361"/>
    </location>
</feature>
<keyword evidence="1" id="KW-0808">Transferase</keyword>
<evidence type="ECO:0000313" key="7">
    <source>
        <dbReference type="EMBL" id="SDX63499.1"/>
    </source>
</evidence>
<dbReference type="Pfam" id="PF00069">
    <property type="entry name" value="Pkinase"/>
    <property type="match status" value="1"/>
</dbReference>
<dbReference type="CDD" id="cd14014">
    <property type="entry name" value="STKc_PknB_like"/>
    <property type="match status" value="1"/>
</dbReference>
<keyword evidence="7" id="KW-0723">Serine/threonine-protein kinase</keyword>
<dbReference type="InterPro" id="IPR000719">
    <property type="entry name" value="Prot_kinase_dom"/>
</dbReference>
<dbReference type="RefSeq" id="WP_089948908.1">
    <property type="nucleotide sequence ID" value="NZ_FNOI01000010.1"/>
</dbReference>
<sequence length="786" mass="82089">MSIDDIPDEPDTPNGADAPKTGKDGDAPAKKPAARKPAPAASDRTEIAPSAREPKPEQEAESFEDGAPDVPIEEAPVKSGDGEGTPSTAVPVGTRINNNYEIEELISAGGMGEVYRGVNYHTGDQVAIKIVLPALAHDEKIIKLFRREARILGKLYDEAIVRYLNFVKDEDLGRFCLIMEFVDGIPLADMMEQTGALSLDDVKLLIRRLANGLNRAHELEITHRDLSPDNIIVEGGKLNHAKLIDFGIAKSTAITEGTLHGQFAGKFNFVSPEQLGHFDGLVDARSDIYSLGLMSAGAAVGKPLPMGASIVDAVQSRSGIPDLSGVYPELQPILAYMLEPNPANRPATMAEVARMIEDPSLVPAQYRPDGAAEPDMAPPIGRTVISPMISTPPQMQTGAPQTSAVPYAADSTGVAATGAGLSLPPDHAAMGQQTGAPSGESPFGAAPVTSAPTQTTPPVEAPAKSGGSGKIIGFGLAAVVAGGVGVAAVMGLGPFAADGPEPTTPEQVAVATPPEEPDTPDPEPEVAPERVTPPAPDPEPTPDPVPDEDPEPEVAPDPTPDPEPETATPEETPDPTLGEIGTQLAWLKDYITGDCVYQAIRSSDGDKVSIEGFATDAAPFEELLKDFSAAHGVEPDIGVRIVRENQCPVLDFVARLDRSGAAAPVLELDTDVLQSGDTLSGKLTGVLGRPVYLFLVSGKGGAFNLTSLLQTDADGSQSFRFGMNSAGEDGSVPQMIVAVTTRSRLVTANAARNGADVAALMPIIETEIQTSGSEAAASIQYFRLDN</sequence>
<protein>
    <submittedName>
        <fullName evidence="7">Serine/threonine protein kinase</fullName>
    </submittedName>
</protein>
<feature type="region of interest" description="Disordered" evidence="5">
    <location>
        <begin position="418"/>
        <end position="465"/>
    </location>
</feature>
<feature type="compositionally biased region" description="Low complexity" evidence="5">
    <location>
        <begin position="565"/>
        <end position="576"/>
    </location>
</feature>
<dbReference type="PANTHER" id="PTHR43289:SF34">
    <property type="entry name" value="SERINE_THREONINE-PROTEIN KINASE YBDM-RELATED"/>
    <property type="match status" value="1"/>
</dbReference>
<dbReference type="PROSITE" id="PS00109">
    <property type="entry name" value="PROTEIN_KINASE_TYR"/>
    <property type="match status" value="1"/>
</dbReference>
<keyword evidence="2" id="KW-0547">Nucleotide-binding</keyword>
<keyword evidence="3 7" id="KW-0418">Kinase</keyword>
<keyword evidence="4" id="KW-0067">ATP-binding</keyword>
<accession>A0A1H3DCT7</accession>
<feature type="region of interest" description="Disordered" evidence="5">
    <location>
        <begin position="1"/>
        <end position="92"/>
    </location>
</feature>
<feature type="compositionally biased region" description="Pro residues" evidence="5">
    <location>
        <begin position="531"/>
        <end position="544"/>
    </location>
</feature>
<dbReference type="InterPro" id="IPR008266">
    <property type="entry name" value="Tyr_kinase_AS"/>
</dbReference>
<evidence type="ECO:0000256" key="4">
    <source>
        <dbReference type="ARBA" id="ARBA00022840"/>
    </source>
</evidence>
<proteinExistence type="predicted"/>
<feature type="compositionally biased region" description="Acidic residues" evidence="5">
    <location>
        <begin position="545"/>
        <end position="564"/>
    </location>
</feature>
<feature type="compositionally biased region" description="Acidic residues" evidence="5">
    <location>
        <begin position="515"/>
        <end position="526"/>
    </location>
</feature>
<dbReference type="InterPro" id="IPR011009">
    <property type="entry name" value="Kinase-like_dom_sf"/>
</dbReference>